<sequence length="174" mass="20493">MLSFVAQDHQYVCSFVCVRTSIYGPAYREPVTSKQDLEVPLPEDDERKYLPIKPLDHSHSFTFFHDPVLLKFTNRLMVGSRKQLARKIMRDCFELIKRRQVKQYLTAKTDEERAKIECNPFVIFRKAIDNCCPVVQLLPASRGGIVYQGRIVKRKEELHKQCEANKAYAHYRWK</sequence>
<dbReference type="InterPro" id="IPR023798">
    <property type="entry name" value="Ribosomal_uS7_dom"/>
</dbReference>
<dbReference type="STRING" id="36087.A0A077Z1Q8"/>
<evidence type="ECO:0000256" key="1">
    <source>
        <dbReference type="ARBA" id="ARBA00007151"/>
    </source>
</evidence>
<dbReference type="SUPFAM" id="SSF47973">
    <property type="entry name" value="Ribosomal protein S7"/>
    <property type="match status" value="1"/>
</dbReference>
<comment type="similarity">
    <text evidence="1">Belongs to the universal ribosomal protein uS7 family.</text>
</comment>
<evidence type="ECO:0000313" key="5">
    <source>
        <dbReference type="EMBL" id="CDW53849.1"/>
    </source>
</evidence>
<evidence type="ECO:0000259" key="4">
    <source>
        <dbReference type="Pfam" id="PF00177"/>
    </source>
</evidence>
<dbReference type="OrthoDB" id="9972728at2759"/>
<keyword evidence="6" id="KW-1185">Reference proteome</keyword>
<protein>
    <submittedName>
        <fullName evidence="5">Ribosomal S7 domain containing protein</fullName>
    </submittedName>
</protein>
<organism evidence="5 6">
    <name type="scientific">Trichuris trichiura</name>
    <name type="common">Whipworm</name>
    <name type="synonym">Trichocephalus trichiurus</name>
    <dbReference type="NCBI Taxonomy" id="36087"/>
    <lineage>
        <taxon>Eukaryota</taxon>
        <taxon>Metazoa</taxon>
        <taxon>Ecdysozoa</taxon>
        <taxon>Nematoda</taxon>
        <taxon>Enoplea</taxon>
        <taxon>Dorylaimia</taxon>
        <taxon>Trichinellida</taxon>
        <taxon>Trichuridae</taxon>
        <taxon>Trichuris</taxon>
    </lineage>
</organism>
<dbReference type="EMBL" id="HG805869">
    <property type="protein sequence ID" value="CDW53849.1"/>
    <property type="molecule type" value="Genomic_DNA"/>
</dbReference>
<gene>
    <name evidence="5" type="ORF">TTRE_0000211601</name>
</gene>
<dbReference type="InterPro" id="IPR036823">
    <property type="entry name" value="Ribosomal_uS7_dom_sf"/>
</dbReference>
<dbReference type="GO" id="GO:0005840">
    <property type="term" value="C:ribosome"/>
    <property type="evidence" value="ECO:0007669"/>
    <property type="project" value="UniProtKB-KW"/>
</dbReference>
<dbReference type="GO" id="GO:1990904">
    <property type="term" value="C:ribonucleoprotein complex"/>
    <property type="evidence" value="ECO:0007669"/>
    <property type="project" value="UniProtKB-KW"/>
</dbReference>
<keyword evidence="3" id="KW-0687">Ribonucleoprotein</keyword>
<dbReference type="AlphaFoldDB" id="A0A077Z1Q8"/>
<dbReference type="Pfam" id="PF00177">
    <property type="entry name" value="Ribosomal_S7"/>
    <property type="match status" value="1"/>
</dbReference>
<keyword evidence="2" id="KW-0689">Ribosomal protein</keyword>
<accession>A0A077Z1Q8</accession>
<reference evidence="5" key="2">
    <citation type="submission" date="2014-03" db="EMBL/GenBank/DDBJ databases">
        <title>The whipworm genome and dual-species transcriptomics of an intimate host-pathogen interaction.</title>
        <authorList>
            <person name="Foth B.J."/>
            <person name="Tsai I.J."/>
            <person name="Reid A.J."/>
            <person name="Bancroft A.J."/>
            <person name="Nichol S."/>
            <person name="Tracey A."/>
            <person name="Holroyd N."/>
            <person name="Cotton J.A."/>
            <person name="Stanley E.J."/>
            <person name="Zarowiecki M."/>
            <person name="Liu J.Z."/>
            <person name="Huckvale T."/>
            <person name="Cooper P.J."/>
            <person name="Grencis R.K."/>
            <person name="Berriman M."/>
        </authorList>
    </citation>
    <scope>NUCLEOTIDE SEQUENCE [LARGE SCALE GENOMIC DNA]</scope>
</reference>
<evidence type="ECO:0000256" key="2">
    <source>
        <dbReference type="ARBA" id="ARBA00022980"/>
    </source>
</evidence>
<dbReference type="Gene3D" id="1.10.455.10">
    <property type="entry name" value="Ribosomal protein S7 domain"/>
    <property type="match status" value="2"/>
</dbReference>
<name>A0A077Z1Q8_TRITR</name>
<dbReference type="Proteomes" id="UP000030665">
    <property type="component" value="Unassembled WGS sequence"/>
</dbReference>
<feature type="domain" description="Small ribosomal subunit protein uS7" evidence="4">
    <location>
        <begin position="63"/>
        <end position="148"/>
    </location>
</feature>
<reference evidence="5" key="1">
    <citation type="submission" date="2014-01" db="EMBL/GenBank/DDBJ databases">
        <authorList>
            <person name="Aslett M."/>
        </authorList>
    </citation>
    <scope>NUCLEOTIDE SEQUENCE</scope>
</reference>
<evidence type="ECO:0000313" key="6">
    <source>
        <dbReference type="Proteomes" id="UP000030665"/>
    </source>
</evidence>
<evidence type="ECO:0000256" key="3">
    <source>
        <dbReference type="ARBA" id="ARBA00023274"/>
    </source>
</evidence>
<proteinExistence type="inferred from homology"/>